<dbReference type="Gene3D" id="3.40.50.10300">
    <property type="entry name" value="CoaB-like"/>
    <property type="match status" value="1"/>
</dbReference>
<accession>A0A1Y0IGQ7</accession>
<dbReference type="PANTHER" id="PTHR14359:SF6">
    <property type="entry name" value="PHOSPHOPANTOTHENOYLCYSTEINE DECARBOXYLASE"/>
    <property type="match status" value="1"/>
</dbReference>
<dbReference type="AlphaFoldDB" id="A0A1Y0IGQ7"/>
<proteinExistence type="inferred from homology"/>
<comment type="function">
    <text evidence="4">Catalyzes two steps in the biosynthesis of coenzyme A. In the first step cysteine is conjugated to 4'-phosphopantothenate to form 4-phosphopantothenoylcysteine, in the latter compound is decarboxylated to form 4'-phosphopantotheine.</text>
</comment>
<dbReference type="EMBL" id="CP021425">
    <property type="protein sequence ID" value="ARU58564.1"/>
    <property type="molecule type" value="Genomic_DNA"/>
</dbReference>
<keyword evidence="3 4" id="KW-0285">Flavoprotein</keyword>
<evidence type="ECO:0000256" key="4">
    <source>
        <dbReference type="RuleBase" id="RU364078"/>
    </source>
</evidence>
<feature type="binding site" evidence="3">
    <location>
        <begin position="316"/>
        <end position="319"/>
    </location>
    <ligand>
        <name>CTP</name>
        <dbReference type="ChEBI" id="CHEBI:37563"/>
    </ligand>
</feature>
<dbReference type="GO" id="GO:0010181">
    <property type="term" value="F:FMN binding"/>
    <property type="evidence" value="ECO:0007669"/>
    <property type="project" value="UniProtKB-UniRule"/>
</dbReference>
<dbReference type="SUPFAM" id="SSF102645">
    <property type="entry name" value="CoaB-like"/>
    <property type="match status" value="1"/>
</dbReference>
<dbReference type="UniPathway" id="UPA00241">
    <property type="reaction ID" value="UER00353"/>
</dbReference>
<organism evidence="7 8">
    <name type="scientific">Oleiphilus messinensis</name>
    <dbReference type="NCBI Taxonomy" id="141451"/>
    <lineage>
        <taxon>Bacteria</taxon>
        <taxon>Pseudomonadati</taxon>
        <taxon>Pseudomonadota</taxon>
        <taxon>Gammaproteobacteria</taxon>
        <taxon>Oceanospirillales</taxon>
        <taxon>Oleiphilaceae</taxon>
        <taxon>Oleiphilus</taxon>
    </lineage>
</organism>
<evidence type="ECO:0000259" key="5">
    <source>
        <dbReference type="Pfam" id="PF02441"/>
    </source>
</evidence>
<dbReference type="InterPro" id="IPR005252">
    <property type="entry name" value="CoaBC"/>
</dbReference>
<dbReference type="Pfam" id="PF04127">
    <property type="entry name" value="DFP"/>
    <property type="match status" value="1"/>
</dbReference>
<comment type="caution">
    <text evidence="3">Lacks conserved residue(s) required for the propagation of feature annotation.</text>
</comment>
<evidence type="ECO:0000313" key="8">
    <source>
        <dbReference type="Proteomes" id="UP000196027"/>
    </source>
</evidence>
<comment type="pathway">
    <text evidence="3 4">Cofactor biosynthesis; coenzyme A biosynthesis; CoA from (R)-pantothenate: step 2/5.</text>
</comment>
<dbReference type="EC" id="6.3.2.5" evidence="3"/>
<dbReference type="Proteomes" id="UP000196027">
    <property type="component" value="Chromosome"/>
</dbReference>
<dbReference type="NCBIfam" id="TIGR00521">
    <property type="entry name" value="coaBC_dfp"/>
    <property type="match status" value="1"/>
</dbReference>
<dbReference type="InterPro" id="IPR035929">
    <property type="entry name" value="CoaB-like_sf"/>
</dbReference>
<keyword evidence="3" id="KW-0511">Multifunctional enzyme</keyword>
<evidence type="ECO:0000313" key="7">
    <source>
        <dbReference type="EMBL" id="ARU58564.1"/>
    </source>
</evidence>
<dbReference type="InterPro" id="IPR036551">
    <property type="entry name" value="Flavin_trans-like"/>
</dbReference>
<feature type="region of interest" description="Phosphopantothenate--cysteine ligase" evidence="3">
    <location>
        <begin position="201"/>
        <end position="420"/>
    </location>
</feature>
<feature type="binding site" evidence="3">
    <location>
        <position position="348"/>
    </location>
    <ligand>
        <name>CTP</name>
        <dbReference type="ChEBI" id="CHEBI:37563"/>
    </ligand>
</feature>
<feature type="binding site" evidence="3">
    <location>
        <position position="300"/>
    </location>
    <ligand>
        <name>CTP</name>
        <dbReference type="ChEBI" id="CHEBI:37563"/>
    </ligand>
</feature>
<comment type="cofactor">
    <cofactor evidence="3">
        <name>FMN</name>
        <dbReference type="ChEBI" id="CHEBI:58210"/>
    </cofactor>
    <text evidence="3">Binds 1 FMN per subunit.</text>
</comment>
<dbReference type="KEGG" id="ome:OLMES_4568"/>
<feature type="active site" description="Proton donor" evidence="3">
    <location>
        <position position="157"/>
    </location>
</feature>
<dbReference type="RefSeq" id="WP_087463326.1">
    <property type="nucleotide sequence ID" value="NZ_CP021425.1"/>
</dbReference>
<dbReference type="GO" id="GO:0071513">
    <property type="term" value="C:phosphopantothenoylcysteine decarboxylase complex"/>
    <property type="evidence" value="ECO:0007669"/>
    <property type="project" value="TreeGrafter"/>
</dbReference>
<dbReference type="GO" id="GO:0015941">
    <property type="term" value="P:pantothenate catabolic process"/>
    <property type="evidence" value="ECO:0007669"/>
    <property type="project" value="InterPro"/>
</dbReference>
<feature type="binding site" evidence="3">
    <location>
        <position position="334"/>
    </location>
    <ligand>
        <name>CTP</name>
        <dbReference type="ChEBI" id="CHEBI:37563"/>
    </ligand>
</feature>
<evidence type="ECO:0000256" key="1">
    <source>
        <dbReference type="ARBA" id="ARBA00022793"/>
    </source>
</evidence>
<comment type="pathway">
    <text evidence="3 4">Cofactor biosynthesis; coenzyme A biosynthesis; CoA from (R)-pantothenate: step 3/5.</text>
</comment>
<feature type="region of interest" description="Phosphopantothenoylcysteine decarboxylase" evidence="3">
    <location>
        <begin position="1"/>
        <end position="200"/>
    </location>
</feature>
<feature type="domain" description="DNA/pantothenate metabolism flavoprotein C-terminal" evidence="6">
    <location>
        <begin position="197"/>
        <end position="405"/>
    </location>
</feature>
<dbReference type="EC" id="4.1.1.36" evidence="3"/>
<keyword evidence="2 3" id="KW-0456">Lyase</keyword>
<feature type="binding site" evidence="3">
    <location>
        <position position="352"/>
    </location>
    <ligand>
        <name>CTP</name>
        <dbReference type="ChEBI" id="CHEBI:37563"/>
    </ligand>
</feature>
<comment type="similarity">
    <text evidence="3 4">In the N-terminal section; belongs to the HFCD (homo-oligomeric flavin containing Cys decarboxylase) superfamily.</text>
</comment>
<dbReference type="InterPro" id="IPR007085">
    <property type="entry name" value="DNA/pantothenate-metab_flavo_C"/>
</dbReference>
<dbReference type="GO" id="GO:0004632">
    <property type="term" value="F:phosphopantothenate--cysteine ligase activity"/>
    <property type="evidence" value="ECO:0007669"/>
    <property type="project" value="UniProtKB-UniRule"/>
</dbReference>
<dbReference type="GO" id="GO:0004633">
    <property type="term" value="F:phosphopantothenoylcysteine decarboxylase activity"/>
    <property type="evidence" value="ECO:0007669"/>
    <property type="project" value="UniProtKB-UniRule"/>
</dbReference>
<feature type="domain" description="Flavoprotein" evidence="5">
    <location>
        <begin position="4"/>
        <end position="176"/>
    </location>
</feature>
<evidence type="ECO:0000256" key="3">
    <source>
        <dbReference type="HAMAP-Rule" id="MF_02225"/>
    </source>
</evidence>
<feature type="binding site" evidence="3">
    <location>
        <position position="290"/>
    </location>
    <ligand>
        <name>CTP</name>
        <dbReference type="ChEBI" id="CHEBI:37563"/>
    </ligand>
</feature>
<dbReference type="GO" id="GO:0046872">
    <property type="term" value="F:metal ion binding"/>
    <property type="evidence" value="ECO:0007669"/>
    <property type="project" value="UniProtKB-KW"/>
</dbReference>
<dbReference type="HAMAP" id="MF_02225">
    <property type="entry name" value="CoaBC"/>
    <property type="match status" value="1"/>
</dbReference>
<dbReference type="Gene3D" id="3.40.50.1950">
    <property type="entry name" value="Flavin prenyltransferase-like"/>
    <property type="match status" value="1"/>
</dbReference>
<keyword evidence="3 4" id="KW-0436">Ligase</keyword>
<gene>
    <name evidence="3" type="primary">coaBC</name>
    <name evidence="7" type="ORF">OLMES_4568</name>
</gene>
<dbReference type="OrthoDB" id="9802554at2"/>
<comment type="catalytic activity">
    <reaction evidence="3 4">
        <text>(R)-4'-phosphopantothenate + L-cysteine + CTP = N-[(R)-4-phosphopantothenoyl]-L-cysteine + CMP + diphosphate + H(+)</text>
        <dbReference type="Rhea" id="RHEA:19397"/>
        <dbReference type="ChEBI" id="CHEBI:10986"/>
        <dbReference type="ChEBI" id="CHEBI:15378"/>
        <dbReference type="ChEBI" id="CHEBI:33019"/>
        <dbReference type="ChEBI" id="CHEBI:35235"/>
        <dbReference type="ChEBI" id="CHEBI:37563"/>
        <dbReference type="ChEBI" id="CHEBI:59458"/>
        <dbReference type="ChEBI" id="CHEBI:60377"/>
        <dbReference type="EC" id="6.3.2.5"/>
    </reaction>
</comment>
<dbReference type="Pfam" id="PF02441">
    <property type="entry name" value="Flavoprotein"/>
    <property type="match status" value="1"/>
</dbReference>
<keyword evidence="1 3" id="KW-0210">Decarboxylase</keyword>
<dbReference type="PANTHER" id="PTHR14359">
    <property type="entry name" value="HOMO-OLIGOMERIC FLAVIN CONTAINING CYS DECARBOXYLASE FAMILY"/>
    <property type="match status" value="1"/>
</dbReference>
<comment type="catalytic activity">
    <reaction evidence="3 4">
        <text>N-[(R)-4-phosphopantothenoyl]-L-cysteine + H(+) = (R)-4'-phosphopantetheine + CO2</text>
        <dbReference type="Rhea" id="RHEA:16793"/>
        <dbReference type="ChEBI" id="CHEBI:15378"/>
        <dbReference type="ChEBI" id="CHEBI:16526"/>
        <dbReference type="ChEBI" id="CHEBI:59458"/>
        <dbReference type="ChEBI" id="CHEBI:61723"/>
        <dbReference type="EC" id="4.1.1.36"/>
    </reaction>
</comment>
<keyword evidence="3" id="KW-0479">Metal-binding</keyword>
<keyword evidence="8" id="KW-1185">Reference proteome</keyword>
<comment type="function">
    <text evidence="3">Catalyzes two sequential steps in the biosynthesis of coenzyme A. In the first step cysteine is conjugated to 4'-phosphopantothenate to form 4-phosphopantothenoylcysteine. In the second step the latter compound is decarboxylated to form 4'-phosphopantotheine.</text>
</comment>
<evidence type="ECO:0000256" key="2">
    <source>
        <dbReference type="ARBA" id="ARBA00023239"/>
    </source>
</evidence>
<dbReference type="InterPro" id="IPR003382">
    <property type="entry name" value="Flavoprotein"/>
</dbReference>
<keyword evidence="3 4" id="KW-0288">FMN</keyword>
<name>A0A1Y0IGQ7_9GAMM</name>
<dbReference type="SUPFAM" id="SSF52507">
    <property type="entry name" value="Homo-oligomeric flavin-containing Cys decarboxylases, HFCD"/>
    <property type="match status" value="1"/>
</dbReference>
<sequence>MQGKKIVVGVTGGIAAYKSAELVRNLVKLGAQVQVVMTEGALAFIQPMTFQALSGRPVRSSLLDAEAEAGMGHIELAKWADLVLIAPATANFIARYSHGLADDLLTTLCLATSAQVVLVPAMNQAMWKHAATQRNIGLIAELGTALVWGPDEGAQACGDTGPGRMLEPEVITDKTVKLCSGQLTPKQSAEPVGTKLIGKHVVLTAGPTREALDPVRFISNHSSGKMGYALAEAAAAAGAKVTLISGPVHLACPAGVSRVGVSSAQQMYDAVMSAVQKQCDIFIATAAVADYRPESVADQKIKKNNDEMIVRLTRNPDIVAAVAALPEKPFTVGFAAETNDVLNYAKGKLARKNLDMIVANDVSDLSIGFNSDSNRVSVLWKDGQHDFGKRPKTQLAQDLIDFIADIDGRHLGAIGQSVLK</sequence>
<comment type="similarity">
    <text evidence="3 4">In the C-terminal section; belongs to the PPC synthetase family.</text>
</comment>
<reference evidence="7 8" key="1">
    <citation type="submission" date="2017-05" db="EMBL/GenBank/DDBJ databases">
        <title>Genomic insights into alkan degradation activity of Oleiphilus messinensis.</title>
        <authorList>
            <person name="Kozyavkin S.A."/>
            <person name="Slesarev A.I."/>
            <person name="Golyshin P.N."/>
            <person name="Korzhenkov A."/>
            <person name="Golyshina O.N."/>
            <person name="Toshchakov S.V."/>
        </authorList>
    </citation>
    <scope>NUCLEOTIDE SEQUENCE [LARGE SCALE GENOMIC DNA]</scope>
    <source>
        <strain evidence="7 8">ME102</strain>
    </source>
</reference>
<comment type="cofactor">
    <cofactor evidence="3">
        <name>Mg(2+)</name>
        <dbReference type="ChEBI" id="CHEBI:18420"/>
    </cofactor>
</comment>
<evidence type="ECO:0000259" key="6">
    <source>
        <dbReference type="Pfam" id="PF04127"/>
    </source>
</evidence>
<protein>
    <recommendedName>
        <fullName evidence="3">Coenzyme A biosynthesis bifunctional protein CoaBC</fullName>
    </recommendedName>
    <alternativeName>
        <fullName evidence="3">DNA/pantothenate metabolism flavoprotein</fullName>
    </alternativeName>
    <alternativeName>
        <fullName evidence="3">Phosphopantothenoylcysteine synthetase/decarboxylase</fullName>
        <shortName evidence="3">PPCS-PPCDC</shortName>
    </alternativeName>
    <domain>
        <recommendedName>
            <fullName evidence="3">Phosphopantothenoylcysteine decarboxylase</fullName>
            <shortName evidence="3">PPC decarboxylase</shortName>
            <shortName evidence="3">PPC-DC</shortName>
            <ecNumber evidence="3">4.1.1.36</ecNumber>
        </recommendedName>
        <alternativeName>
            <fullName evidence="3">CoaC</fullName>
        </alternativeName>
    </domain>
    <domain>
        <recommendedName>
            <fullName evidence="3">Phosphopantothenate--cysteine ligase</fullName>
            <ecNumber evidence="3">6.3.2.5</ecNumber>
        </recommendedName>
        <alternativeName>
            <fullName evidence="3">CoaB</fullName>
        </alternativeName>
        <alternativeName>
            <fullName evidence="3">Phosphopantothenoylcysteine synthetase</fullName>
            <shortName evidence="3">PPC synthetase</shortName>
            <shortName evidence="3">PPC-S</shortName>
        </alternativeName>
    </domain>
</protein>
<keyword evidence="3" id="KW-0460">Magnesium</keyword>
<dbReference type="GO" id="GO:0015937">
    <property type="term" value="P:coenzyme A biosynthetic process"/>
    <property type="evidence" value="ECO:0007669"/>
    <property type="project" value="UniProtKB-UniRule"/>
</dbReference>